<keyword evidence="1" id="KW-0472">Membrane</keyword>
<protein>
    <submittedName>
        <fullName evidence="2">Uncharacterized protein</fullName>
    </submittedName>
</protein>
<dbReference type="EMBL" id="SDMP01000017">
    <property type="protein sequence ID" value="RYR00563.1"/>
    <property type="molecule type" value="Genomic_DNA"/>
</dbReference>
<dbReference type="AlphaFoldDB" id="A0A444YF42"/>
<keyword evidence="1" id="KW-0812">Transmembrane</keyword>
<evidence type="ECO:0000313" key="3">
    <source>
        <dbReference type="Proteomes" id="UP000289738"/>
    </source>
</evidence>
<reference evidence="2 3" key="1">
    <citation type="submission" date="2019-01" db="EMBL/GenBank/DDBJ databases">
        <title>Sequencing of cultivated peanut Arachis hypogaea provides insights into genome evolution and oil improvement.</title>
        <authorList>
            <person name="Chen X."/>
        </authorList>
    </citation>
    <scope>NUCLEOTIDE SEQUENCE [LARGE SCALE GENOMIC DNA]</scope>
    <source>
        <strain evidence="3">cv. Fuhuasheng</strain>
        <tissue evidence="2">Leaves</tissue>
    </source>
</reference>
<keyword evidence="1" id="KW-1133">Transmembrane helix</keyword>
<gene>
    <name evidence="2" type="ORF">Ahy_B07g088683</name>
</gene>
<evidence type="ECO:0000256" key="1">
    <source>
        <dbReference type="SAM" id="Phobius"/>
    </source>
</evidence>
<sequence>MWCLQLHYSSLLPCNSKPKPYHQKLQHTTSLLWLYSVPQLRNNQHFSLRRKTNNNMALPHYIVVAATSPPPEPVDISVFVPVSVLLLSFYLITNFLVPDLITKYFGFDDTNKDEDEDEDEDNN</sequence>
<feature type="transmembrane region" description="Helical" evidence="1">
    <location>
        <begin position="76"/>
        <end position="97"/>
    </location>
</feature>
<name>A0A444YF42_ARAHY</name>
<proteinExistence type="predicted"/>
<accession>A0A444YF42</accession>
<evidence type="ECO:0000313" key="2">
    <source>
        <dbReference type="EMBL" id="RYR00563.1"/>
    </source>
</evidence>
<keyword evidence="3" id="KW-1185">Reference proteome</keyword>
<dbReference type="PANTHER" id="PTHR37196">
    <property type="entry name" value="TRANSMEMBRANE PROTEIN"/>
    <property type="match status" value="1"/>
</dbReference>
<organism evidence="2 3">
    <name type="scientific">Arachis hypogaea</name>
    <name type="common">Peanut</name>
    <dbReference type="NCBI Taxonomy" id="3818"/>
    <lineage>
        <taxon>Eukaryota</taxon>
        <taxon>Viridiplantae</taxon>
        <taxon>Streptophyta</taxon>
        <taxon>Embryophyta</taxon>
        <taxon>Tracheophyta</taxon>
        <taxon>Spermatophyta</taxon>
        <taxon>Magnoliopsida</taxon>
        <taxon>eudicotyledons</taxon>
        <taxon>Gunneridae</taxon>
        <taxon>Pentapetalae</taxon>
        <taxon>rosids</taxon>
        <taxon>fabids</taxon>
        <taxon>Fabales</taxon>
        <taxon>Fabaceae</taxon>
        <taxon>Papilionoideae</taxon>
        <taxon>50 kb inversion clade</taxon>
        <taxon>dalbergioids sensu lato</taxon>
        <taxon>Dalbergieae</taxon>
        <taxon>Pterocarpus clade</taxon>
        <taxon>Arachis</taxon>
    </lineage>
</organism>
<dbReference type="Proteomes" id="UP000289738">
    <property type="component" value="Chromosome B07"/>
</dbReference>
<comment type="caution">
    <text evidence="2">The sequence shown here is derived from an EMBL/GenBank/DDBJ whole genome shotgun (WGS) entry which is preliminary data.</text>
</comment>
<dbReference type="Gramene" id="arahy.Tifrunner.gnm2.ann2.Ah17g035500.1">
    <property type="protein sequence ID" value="arahy.Tifrunner.gnm2.ann2.Ah17g035500.1-CDS"/>
    <property type="gene ID" value="arahy.Tifrunner.gnm2.ann2.Ah17g035500"/>
</dbReference>
<dbReference type="PANTHER" id="PTHR37196:SF2">
    <property type="entry name" value="TRANSMEMBRANE PROTEIN"/>
    <property type="match status" value="1"/>
</dbReference>